<dbReference type="PANTHER" id="PTHR47447">
    <property type="entry name" value="OS03G0856100 PROTEIN"/>
    <property type="match status" value="1"/>
</dbReference>
<dbReference type="NCBIfam" id="TIGR00756">
    <property type="entry name" value="PPR"/>
    <property type="match status" value="5"/>
</dbReference>
<dbReference type="Pfam" id="PF01535">
    <property type="entry name" value="PPR"/>
    <property type="match status" value="3"/>
</dbReference>
<dbReference type="Pfam" id="PF13812">
    <property type="entry name" value="PPR_3"/>
    <property type="match status" value="1"/>
</dbReference>
<evidence type="ECO:0000313" key="3">
    <source>
        <dbReference type="EMBL" id="KAJ8900795.1"/>
    </source>
</evidence>
<comment type="caution">
    <text evidence="3">The sequence shown here is derived from an EMBL/GenBank/DDBJ whole genome shotgun (WGS) entry which is preliminary data.</text>
</comment>
<proteinExistence type="predicted"/>
<feature type="repeat" description="PPR" evidence="2">
    <location>
        <begin position="144"/>
        <end position="178"/>
    </location>
</feature>
<evidence type="ECO:0000256" key="1">
    <source>
        <dbReference type="ARBA" id="ARBA00022737"/>
    </source>
</evidence>
<dbReference type="Pfam" id="PF13041">
    <property type="entry name" value="PPR_2"/>
    <property type="match status" value="1"/>
</dbReference>
<dbReference type="Gene3D" id="1.25.40.10">
    <property type="entry name" value="Tetratricopeptide repeat domain"/>
    <property type="match status" value="4"/>
</dbReference>
<dbReference type="InterPro" id="IPR011990">
    <property type="entry name" value="TPR-like_helical_dom_sf"/>
</dbReference>
<dbReference type="Proteomes" id="UP001157974">
    <property type="component" value="Unassembled WGS sequence"/>
</dbReference>
<reference evidence="3 4" key="1">
    <citation type="journal article" date="2023" name="Nat. Commun.">
        <title>Origin of minicircular mitochondrial genomes in red algae.</title>
        <authorList>
            <person name="Lee Y."/>
            <person name="Cho C.H."/>
            <person name="Lee Y.M."/>
            <person name="Park S.I."/>
            <person name="Yang J.H."/>
            <person name="West J.A."/>
            <person name="Bhattacharya D."/>
            <person name="Yoon H.S."/>
        </authorList>
    </citation>
    <scope>NUCLEOTIDE SEQUENCE [LARGE SCALE GENOMIC DNA]</scope>
    <source>
        <strain evidence="3 4">CCMP1338</strain>
        <tissue evidence="3">Whole cell</tissue>
    </source>
</reference>
<evidence type="ECO:0000313" key="4">
    <source>
        <dbReference type="Proteomes" id="UP001157974"/>
    </source>
</evidence>
<dbReference type="PANTHER" id="PTHR47447:SF21">
    <property type="entry name" value="PENTACOTRIPEPTIDE-REPEAT REGION OF PRORP DOMAIN-CONTAINING PROTEIN"/>
    <property type="match status" value="1"/>
</dbReference>
<gene>
    <name evidence="3" type="ORF">NDN08_000095</name>
</gene>
<sequence length="494" mass="54970">MQWGVYALFRPRRRGSLGLNGAFVSLRCFAGYGDRPRPRGSDEFLKLAKRVRDYSKRGNINGAISTLKHIKKIGYSWNSHLFLHLMEAYGYHKRWKDALHVFRHIPNPNMYHYTYMLALYGRLGKTKEGMGLFKEMVNNGIEPGIIAYNSLLLGIAKAGEVDKVDMIFREIRKSGLAPTGITYNTLVHLHARRGDSQAAMEIVGQMRAKGVDVTGTTLNSLLHAFVNDGNLDAAVSLFRTLLGSNQEGVVEDVADIVRIEAIVEAVSSSSLESSSLHTFAMIMTAFARARMVDHAEALFMRLKESGLIFNRVVYNALIDANVKSNRMDRALEVMEEMRICGLGPNATSYANVMLGYAVFGDIKVVQHLLDEMTSRDSVQPNISNYNALALAHVRRGEFEEAREVIENLKMPGNQHTDKLRRTSGCRGISEQIVALCEKRMYRLAVEVFKNAREKGQEVSDEGARHVAEALAKIEAGELEAFPISAGRALEGGGK</sequence>
<protein>
    <recommendedName>
        <fullName evidence="5">Pentacotripeptide-repeat region of PRORP domain-containing protein</fullName>
    </recommendedName>
</protein>
<name>A0AAV8UE75_9RHOD</name>
<organism evidence="3 4">
    <name type="scientific">Rhodosorus marinus</name>
    <dbReference type="NCBI Taxonomy" id="101924"/>
    <lineage>
        <taxon>Eukaryota</taxon>
        <taxon>Rhodophyta</taxon>
        <taxon>Stylonematophyceae</taxon>
        <taxon>Stylonematales</taxon>
        <taxon>Stylonemataceae</taxon>
        <taxon>Rhodosorus</taxon>
    </lineage>
</organism>
<feature type="repeat" description="PPR" evidence="2">
    <location>
        <begin position="310"/>
        <end position="344"/>
    </location>
</feature>
<feature type="repeat" description="PPR" evidence="2">
    <location>
        <begin position="275"/>
        <end position="309"/>
    </location>
</feature>
<dbReference type="SUPFAM" id="SSF81901">
    <property type="entry name" value="HCP-like"/>
    <property type="match status" value="1"/>
</dbReference>
<dbReference type="PROSITE" id="PS51375">
    <property type="entry name" value="PPR"/>
    <property type="match status" value="5"/>
</dbReference>
<accession>A0AAV8UE75</accession>
<dbReference type="InterPro" id="IPR002885">
    <property type="entry name" value="PPR_rpt"/>
</dbReference>
<feature type="repeat" description="PPR" evidence="2">
    <location>
        <begin position="109"/>
        <end position="143"/>
    </location>
</feature>
<keyword evidence="1" id="KW-0677">Repeat</keyword>
<evidence type="ECO:0000256" key="2">
    <source>
        <dbReference type="PROSITE-ProRule" id="PRU00708"/>
    </source>
</evidence>
<dbReference type="EMBL" id="JAMWBK010000013">
    <property type="protein sequence ID" value="KAJ8900795.1"/>
    <property type="molecule type" value="Genomic_DNA"/>
</dbReference>
<evidence type="ECO:0008006" key="5">
    <source>
        <dbReference type="Google" id="ProtNLM"/>
    </source>
</evidence>
<keyword evidence="4" id="KW-1185">Reference proteome</keyword>
<feature type="repeat" description="PPR" evidence="2">
    <location>
        <begin position="179"/>
        <end position="213"/>
    </location>
</feature>
<dbReference type="AlphaFoldDB" id="A0AAV8UE75"/>